<dbReference type="Pfam" id="PF16391">
    <property type="entry name" value="DUF5000"/>
    <property type="match status" value="1"/>
</dbReference>
<dbReference type="Pfam" id="PF16389">
    <property type="entry name" value="DUF4998"/>
    <property type="match status" value="1"/>
</dbReference>
<feature type="chain" id="PRO_5012612524" description="F5/8 type C domain-containing protein" evidence="1">
    <location>
        <begin position="31"/>
        <end position="406"/>
    </location>
</feature>
<dbReference type="PROSITE" id="PS50022">
    <property type="entry name" value="FA58C_3"/>
    <property type="match status" value="1"/>
</dbReference>
<dbReference type="InterPro" id="IPR032164">
    <property type="entry name" value="DUF5000"/>
</dbReference>
<proteinExistence type="predicted"/>
<organism evidence="3 4">
    <name type="scientific">Pedobacter caeni</name>
    <dbReference type="NCBI Taxonomy" id="288992"/>
    <lineage>
        <taxon>Bacteria</taxon>
        <taxon>Pseudomonadati</taxon>
        <taxon>Bacteroidota</taxon>
        <taxon>Sphingobacteriia</taxon>
        <taxon>Sphingobacteriales</taxon>
        <taxon>Sphingobacteriaceae</taxon>
        <taxon>Pedobacter</taxon>
    </lineage>
</organism>
<reference evidence="4" key="1">
    <citation type="submission" date="2016-11" db="EMBL/GenBank/DDBJ databases">
        <authorList>
            <person name="Varghese N."/>
            <person name="Submissions S."/>
        </authorList>
    </citation>
    <scope>NUCLEOTIDE SEQUENCE [LARGE SCALE GENOMIC DNA]</scope>
    <source>
        <strain evidence="4">DSM 16990</strain>
    </source>
</reference>
<evidence type="ECO:0000256" key="1">
    <source>
        <dbReference type="SAM" id="SignalP"/>
    </source>
</evidence>
<dbReference type="RefSeq" id="WP_073234134.1">
    <property type="nucleotide sequence ID" value="NZ_FQUQ01000005.1"/>
</dbReference>
<dbReference type="AlphaFoldDB" id="A0A1M5IPU4"/>
<dbReference type="InterPro" id="IPR008979">
    <property type="entry name" value="Galactose-bd-like_sf"/>
</dbReference>
<dbReference type="Proteomes" id="UP000184287">
    <property type="component" value="Unassembled WGS sequence"/>
</dbReference>
<dbReference type="EMBL" id="FQUQ01000005">
    <property type="protein sequence ID" value="SHG30271.1"/>
    <property type="molecule type" value="Genomic_DNA"/>
</dbReference>
<sequence length="406" mass="45875">MKPSKNNDILMKYMVVCFLVVTVACLSSCAKEDDYKKATKNGEIYYPGRADSVTVYGGNRRVQLRIELGNDPLITKVKAFWNNNADSVEMKVVKKNGKEVVNMLIDNLNQGTYNFSVYTYTSDNARSVVKNTSGMVYGENYLKTLSNRTIKLMALSLDGNKTVIDWNGAIAGEKSIELKYLDNDGLAKTLIIPGGTMKTELSGYQEGSKLTYRSVYLPEVNAIDEFSVGYTEVVLPVFERQADKSKFREYILPGDARDAHGWKMTNLWNEDYNPKGFATTNGIPQWFTFDMGTSVSLSRFKTWQSNDRLYRAENVRKFEIWGSDAPNPDGSWTSWTKLLTCESLKPSGLPGTESNAIDEAYARAGEEFIFPEGLPKLRYIRIKVLETWGGADFMTMAELTFWTKDR</sequence>
<keyword evidence="4" id="KW-1185">Reference proteome</keyword>
<dbReference type="STRING" id="288992.SAMN04488522_10514"/>
<evidence type="ECO:0000313" key="4">
    <source>
        <dbReference type="Proteomes" id="UP000184287"/>
    </source>
</evidence>
<dbReference type="PROSITE" id="PS51257">
    <property type="entry name" value="PROKAR_LIPOPROTEIN"/>
    <property type="match status" value="1"/>
</dbReference>
<name>A0A1M5IPU4_9SPHI</name>
<feature type="domain" description="F5/8 type C" evidence="2">
    <location>
        <begin position="223"/>
        <end position="401"/>
    </location>
</feature>
<dbReference type="InterPro" id="IPR000421">
    <property type="entry name" value="FA58C"/>
</dbReference>
<keyword evidence="1" id="KW-0732">Signal</keyword>
<dbReference type="OrthoDB" id="1043438at2"/>
<dbReference type="SUPFAM" id="SSF49785">
    <property type="entry name" value="Galactose-binding domain-like"/>
    <property type="match status" value="1"/>
</dbReference>
<gene>
    <name evidence="3" type="ORF">SAMN04488522_10514</name>
</gene>
<accession>A0A1M5IPU4</accession>
<protein>
    <recommendedName>
        <fullName evidence="2">F5/8 type C domain-containing protein</fullName>
    </recommendedName>
</protein>
<evidence type="ECO:0000313" key="3">
    <source>
        <dbReference type="EMBL" id="SHG30271.1"/>
    </source>
</evidence>
<feature type="signal peptide" evidence="1">
    <location>
        <begin position="1"/>
        <end position="30"/>
    </location>
</feature>
<dbReference type="Gene3D" id="2.60.120.260">
    <property type="entry name" value="Galactose-binding domain-like"/>
    <property type="match status" value="1"/>
</dbReference>
<evidence type="ECO:0000259" key="2">
    <source>
        <dbReference type="PROSITE" id="PS50022"/>
    </source>
</evidence>